<accession>A0A1I1L7L9</accession>
<organism evidence="2 3">
    <name type="scientific">Streptomyces aidingensis</name>
    <dbReference type="NCBI Taxonomy" id="910347"/>
    <lineage>
        <taxon>Bacteria</taxon>
        <taxon>Bacillati</taxon>
        <taxon>Actinomycetota</taxon>
        <taxon>Actinomycetes</taxon>
        <taxon>Kitasatosporales</taxon>
        <taxon>Streptomycetaceae</taxon>
        <taxon>Streptomyces</taxon>
    </lineage>
</organism>
<protein>
    <submittedName>
        <fullName evidence="2">Uncharacterized protein</fullName>
    </submittedName>
</protein>
<dbReference type="Proteomes" id="UP000199207">
    <property type="component" value="Unassembled WGS sequence"/>
</dbReference>
<sequence length="295" mass="31938">MSTRRASTCPAPLSASSRTRSSCGGTAVQSAPDVCSPHSGANCSSIHSPGPPSARCAMASAEKDIRRAAQRPYGSIVAITIDISGLLPQVSRLGTARSVQRRDDEGHRRPRAARVRGLLSPAGKDVRIHGTDYEIYEESEHALFGVIEGAEISTDRRPWFRPAVVVSSTSDSCPRVRFFQIRWRVPWKEVALRNSSPGLTRCGFSRELPSSRVLTTTSGLKRSRLSVSSRSTRGASAEPGVLDNLRLVSAKHSMRFAPIVALGLRWVSSMIGVEVDTTSSFSWIQKPVRSSLVLG</sequence>
<keyword evidence="3" id="KW-1185">Reference proteome</keyword>
<proteinExistence type="predicted"/>
<reference evidence="2 3" key="1">
    <citation type="submission" date="2016-10" db="EMBL/GenBank/DDBJ databases">
        <authorList>
            <person name="de Groot N.N."/>
        </authorList>
    </citation>
    <scope>NUCLEOTIDE SEQUENCE [LARGE SCALE GENOMIC DNA]</scope>
    <source>
        <strain evidence="2 3">CGMCC 4.5739</strain>
    </source>
</reference>
<evidence type="ECO:0000313" key="3">
    <source>
        <dbReference type="Proteomes" id="UP000199207"/>
    </source>
</evidence>
<dbReference type="AlphaFoldDB" id="A0A1I1L7L9"/>
<gene>
    <name evidence="2" type="ORF">SAMN05421773_10590</name>
</gene>
<feature type="region of interest" description="Disordered" evidence="1">
    <location>
        <begin position="1"/>
        <end position="27"/>
    </location>
</feature>
<name>A0A1I1L7L9_9ACTN</name>
<evidence type="ECO:0000256" key="1">
    <source>
        <dbReference type="SAM" id="MobiDB-lite"/>
    </source>
</evidence>
<evidence type="ECO:0000313" key="2">
    <source>
        <dbReference type="EMBL" id="SFC69016.1"/>
    </source>
</evidence>
<feature type="compositionally biased region" description="Polar residues" evidence="1">
    <location>
        <begin position="14"/>
        <end position="27"/>
    </location>
</feature>
<dbReference type="EMBL" id="FOLM01000005">
    <property type="protein sequence ID" value="SFC69016.1"/>
    <property type="molecule type" value="Genomic_DNA"/>
</dbReference>